<keyword evidence="6" id="KW-0539">Nucleus</keyword>
<evidence type="ECO:0000259" key="9">
    <source>
        <dbReference type="PROSITE" id="PS50157"/>
    </source>
</evidence>
<dbReference type="PROSITE" id="PS00028">
    <property type="entry name" value="ZINC_FINGER_C2H2_1"/>
    <property type="match status" value="3"/>
</dbReference>
<feature type="compositionally biased region" description="Pro residues" evidence="8">
    <location>
        <begin position="1"/>
        <end position="12"/>
    </location>
</feature>
<evidence type="ECO:0000256" key="7">
    <source>
        <dbReference type="PROSITE-ProRule" id="PRU00042"/>
    </source>
</evidence>
<dbReference type="SUPFAM" id="SSF57667">
    <property type="entry name" value="beta-beta-alpha zinc fingers"/>
    <property type="match status" value="2"/>
</dbReference>
<proteinExistence type="predicted"/>
<dbReference type="GO" id="GO:0010468">
    <property type="term" value="P:regulation of gene expression"/>
    <property type="evidence" value="ECO:0007669"/>
    <property type="project" value="TreeGrafter"/>
</dbReference>
<feature type="compositionally biased region" description="Basic and acidic residues" evidence="8">
    <location>
        <begin position="329"/>
        <end position="351"/>
    </location>
</feature>
<dbReference type="AlphaFoldDB" id="A0A5N6TLQ8"/>
<dbReference type="FunFam" id="3.30.160.60:FF:000100">
    <property type="entry name" value="Zinc finger 45-like"/>
    <property type="match status" value="1"/>
</dbReference>
<feature type="domain" description="C2H2-type" evidence="9">
    <location>
        <begin position="313"/>
        <end position="342"/>
    </location>
</feature>
<keyword evidence="3" id="KW-0677">Repeat</keyword>
<evidence type="ECO:0000256" key="5">
    <source>
        <dbReference type="ARBA" id="ARBA00022833"/>
    </source>
</evidence>
<evidence type="ECO:0000313" key="10">
    <source>
        <dbReference type="EMBL" id="KAE8147275.1"/>
    </source>
</evidence>
<name>A0A5N6TLQ8_ASPAV</name>
<dbReference type="Proteomes" id="UP000325780">
    <property type="component" value="Unassembled WGS sequence"/>
</dbReference>
<feature type="compositionally biased region" description="Polar residues" evidence="8">
    <location>
        <begin position="353"/>
        <end position="362"/>
    </location>
</feature>
<dbReference type="InterPro" id="IPR036236">
    <property type="entry name" value="Znf_C2H2_sf"/>
</dbReference>
<keyword evidence="5" id="KW-0862">Zinc</keyword>
<comment type="subcellular location">
    <subcellularLocation>
        <location evidence="1">Nucleus</location>
    </subcellularLocation>
</comment>
<dbReference type="GO" id="GO:0008270">
    <property type="term" value="F:zinc ion binding"/>
    <property type="evidence" value="ECO:0007669"/>
    <property type="project" value="UniProtKB-KW"/>
</dbReference>
<feature type="domain" description="C2H2-type" evidence="9">
    <location>
        <begin position="254"/>
        <end position="281"/>
    </location>
</feature>
<dbReference type="Gene3D" id="3.30.160.60">
    <property type="entry name" value="Classic Zinc Finger"/>
    <property type="match status" value="3"/>
</dbReference>
<keyword evidence="2" id="KW-0479">Metal-binding</keyword>
<keyword evidence="11" id="KW-1185">Reference proteome</keyword>
<evidence type="ECO:0000256" key="8">
    <source>
        <dbReference type="SAM" id="MobiDB-lite"/>
    </source>
</evidence>
<dbReference type="PROSITE" id="PS50157">
    <property type="entry name" value="ZINC_FINGER_C2H2_2"/>
    <property type="match status" value="3"/>
</dbReference>
<evidence type="ECO:0000256" key="2">
    <source>
        <dbReference type="ARBA" id="ARBA00022723"/>
    </source>
</evidence>
<evidence type="ECO:0000313" key="11">
    <source>
        <dbReference type="Proteomes" id="UP000325780"/>
    </source>
</evidence>
<sequence length="377" mass="41984">MERAPRPFPSPPSTAVRSPPDDPMVLENTSAYPAPIHSVPIYQSNSQSAAGLGISHCEMEGYPSPAADWSNHLMPPDHLLEATIDVESFSPETHYEPYCGRSDVSVSPFDYYSPQIINTSSGYSTGGATGTLSAPSQFWPHTPHSDATSIDIPSDMKEEPDESWDPPVLADLNDPSILSHMPHLVADGAYYNTQQIPEIETGTLIELNPSVDCFGDCGQDDAAPNMPIEVILDWAKPEGEVADKRCKVPPASGLQCTICGAWFTRRSNCREHMKRHDPSQRKSYPCEFCDRPFGRRTDLRRHVDSIHHGIRKFGCEQCGQRFSRHDTLSRHQADGCHRRPRNRDTPREKEATQAAQYSSPSPDDTPDRNKRRSAPKH</sequence>
<evidence type="ECO:0000256" key="4">
    <source>
        <dbReference type="ARBA" id="ARBA00022771"/>
    </source>
</evidence>
<dbReference type="SMART" id="SM00355">
    <property type="entry name" value="ZnF_C2H2"/>
    <property type="match status" value="3"/>
</dbReference>
<dbReference type="Pfam" id="PF13894">
    <property type="entry name" value="zf-C2H2_4"/>
    <property type="match status" value="1"/>
</dbReference>
<dbReference type="Pfam" id="PF00096">
    <property type="entry name" value="zf-C2H2"/>
    <property type="match status" value="1"/>
</dbReference>
<evidence type="ECO:0000256" key="6">
    <source>
        <dbReference type="ARBA" id="ARBA00023242"/>
    </source>
</evidence>
<evidence type="ECO:0000256" key="3">
    <source>
        <dbReference type="ARBA" id="ARBA00022737"/>
    </source>
</evidence>
<gene>
    <name evidence="10" type="ORF">BDV25DRAFT_142915</name>
</gene>
<dbReference type="GO" id="GO:0005634">
    <property type="term" value="C:nucleus"/>
    <property type="evidence" value="ECO:0007669"/>
    <property type="project" value="UniProtKB-SubCell"/>
</dbReference>
<feature type="domain" description="C2H2-type" evidence="9">
    <location>
        <begin position="284"/>
        <end position="312"/>
    </location>
</feature>
<dbReference type="EMBL" id="ML742216">
    <property type="protein sequence ID" value="KAE8147275.1"/>
    <property type="molecule type" value="Genomic_DNA"/>
</dbReference>
<protein>
    <recommendedName>
        <fullName evidence="9">C2H2-type domain-containing protein</fullName>
    </recommendedName>
</protein>
<keyword evidence="4 7" id="KW-0863">Zinc-finger</keyword>
<dbReference type="InterPro" id="IPR013087">
    <property type="entry name" value="Znf_C2H2_type"/>
</dbReference>
<dbReference type="OrthoDB" id="6910977at2759"/>
<evidence type="ECO:0000256" key="1">
    <source>
        <dbReference type="ARBA" id="ARBA00004123"/>
    </source>
</evidence>
<organism evidence="10 11">
    <name type="scientific">Aspergillus avenaceus</name>
    <dbReference type="NCBI Taxonomy" id="36643"/>
    <lineage>
        <taxon>Eukaryota</taxon>
        <taxon>Fungi</taxon>
        <taxon>Dikarya</taxon>
        <taxon>Ascomycota</taxon>
        <taxon>Pezizomycotina</taxon>
        <taxon>Eurotiomycetes</taxon>
        <taxon>Eurotiomycetidae</taxon>
        <taxon>Eurotiales</taxon>
        <taxon>Aspergillaceae</taxon>
        <taxon>Aspergillus</taxon>
        <taxon>Aspergillus subgen. Circumdati</taxon>
    </lineage>
</organism>
<feature type="region of interest" description="Disordered" evidence="8">
    <location>
        <begin position="1"/>
        <end position="28"/>
    </location>
</feature>
<dbReference type="PANTHER" id="PTHR16515:SF49">
    <property type="entry name" value="GASTRULA ZINC FINGER PROTEIN XLCGF49.1-LIKE-RELATED"/>
    <property type="match status" value="1"/>
</dbReference>
<reference evidence="10 11" key="1">
    <citation type="submission" date="2019-04" db="EMBL/GenBank/DDBJ databases">
        <title>Friends and foes A comparative genomics study of 23 Aspergillus species from section Flavi.</title>
        <authorList>
            <consortium name="DOE Joint Genome Institute"/>
            <person name="Kjaerbolling I."/>
            <person name="Vesth T."/>
            <person name="Frisvad J.C."/>
            <person name="Nybo J.L."/>
            <person name="Theobald S."/>
            <person name="Kildgaard S."/>
            <person name="Isbrandt T."/>
            <person name="Kuo A."/>
            <person name="Sato A."/>
            <person name="Lyhne E.K."/>
            <person name="Kogle M.E."/>
            <person name="Wiebenga A."/>
            <person name="Kun R.S."/>
            <person name="Lubbers R.J."/>
            <person name="Makela M.R."/>
            <person name="Barry K."/>
            <person name="Chovatia M."/>
            <person name="Clum A."/>
            <person name="Daum C."/>
            <person name="Haridas S."/>
            <person name="He G."/>
            <person name="LaButti K."/>
            <person name="Lipzen A."/>
            <person name="Mondo S."/>
            <person name="Riley R."/>
            <person name="Salamov A."/>
            <person name="Simmons B.A."/>
            <person name="Magnuson J.K."/>
            <person name="Henrissat B."/>
            <person name="Mortensen U.H."/>
            <person name="Larsen T.O."/>
            <person name="Devries R.P."/>
            <person name="Grigoriev I.V."/>
            <person name="Machida M."/>
            <person name="Baker S.E."/>
            <person name="Andersen M.R."/>
        </authorList>
    </citation>
    <scope>NUCLEOTIDE SEQUENCE [LARGE SCALE GENOMIC DNA]</scope>
    <source>
        <strain evidence="10 11">IBT 18842</strain>
    </source>
</reference>
<accession>A0A5N6TLQ8</accession>
<feature type="region of interest" description="Disordered" evidence="8">
    <location>
        <begin position="329"/>
        <end position="377"/>
    </location>
</feature>
<dbReference type="PANTHER" id="PTHR16515">
    <property type="entry name" value="PR DOMAIN ZINC FINGER PROTEIN"/>
    <property type="match status" value="1"/>
</dbReference>
<dbReference type="InterPro" id="IPR050331">
    <property type="entry name" value="Zinc_finger"/>
</dbReference>